<evidence type="ECO:0000256" key="4">
    <source>
        <dbReference type="ARBA" id="ARBA00022730"/>
    </source>
</evidence>
<dbReference type="GO" id="GO:0019843">
    <property type="term" value="F:rRNA binding"/>
    <property type="evidence" value="ECO:0007669"/>
    <property type="project" value="UniProtKB-KW"/>
</dbReference>
<organism evidence="9 10">
    <name type="scientific">Cyprinus carpio</name>
    <name type="common">Common carp</name>
    <dbReference type="NCBI Taxonomy" id="7962"/>
    <lineage>
        <taxon>Eukaryota</taxon>
        <taxon>Metazoa</taxon>
        <taxon>Chordata</taxon>
        <taxon>Craniata</taxon>
        <taxon>Vertebrata</taxon>
        <taxon>Euteleostomi</taxon>
        <taxon>Actinopterygii</taxon>
        <taxon>Neopterygii</taxon>
        <taxon>Teleostei</taxon>
        <taxon>Ostariophysi</taxon>
        <taxon>Cypriniformes</taxon>
        <taxon>Cyprinidae</taxon>
        <taxon>Cyprininae</taxon>
        <taxon>Cyprinus</taxon>
    </lineage>
</organism>
<feature type="region of interest" description="Disordered" evidence="8">
    <location>
        <begin position="174"/>
        <end position="202"/>
    </location>
</feature>
<keyword evidence="5 7" id="KW-0175">Coiled coil</keyword>
<feature type="compositionally biased region" description="Basic residues" evidence="8">
    <location>
        <begin position="219"/>
        <end position="228"/>
    </location>
</feature>
<accession>A0A8C1VBG7</accession>
<dbReference type="Ensembl" id="ENSCCRT00015049113.1">
    <property type="protein sequence ID" value="ENSCCRP00015047522.1"/>
    <property type="gene ID" value="ENSCCRG00015019671.1"/>
</dbReference>
<evidence type="ECO:0000256" key="1">
    <source>
        <dbReference type="ARBA" id="ARBA00004604"/>
    </source>
</evidence>
<name>A0A8C1VBG7_CYPCA</name>
<reference evidence="9" key="1">
    <citation type="submission" date="2025-08" db="UniProtKB">
        <authorList>
            <consortium name="Ensembl"/>
        </authorList>
    </citation>
    <scope>IDENTIFICATION</scope>
</reference>
<dbReference type="PANTHER" id="PTHR14577:SF0">
    <property type="entry name" value="NUCLEOLAR PROTEIN 12"/>
    <property type="match status" value="1"/>
</dbReference>
<keyword evidence="4" id="KW-0694">RNA-binding</keyword>
<comment type="subcellular location">
    <subcellularLocation>
        <location evidence="1">Nucleus</location>
        <location evidence="1">Nucleolus</location>
    </subcellularLocation>
</comment>
<comment type="similarity">
    <text evidence="2">Belongs to the RRP17 family.</text>
</comment>
<dbReference type="AlphaFoldDB" id="A0A8C1VBG7"/>
<dbReference type="InterPro" id="IPR019186">
    <property type="entry name" value="Nucleolar_protein_12"/>
</dbReference>
<sequence length="275" mass="32114">MNSKGDFNFILCAVGDLYFGTSGTSAAHRSGSFTVCRTCLLKLRRMAKNGTLKQKSKFNSGVKPKKKQRKCVLMFDDKDRQEFLTGFHKRKVERRRAALEEMKSKLKEEQKRVRDERHKEYLKMLQERRQALDEADELVDAITATKESIQYDHPNHTVTVTTISDLDLSADRLLETDKRDEERKEEDGEKIQALPRTAGNPLMSEKIQRLTASLNSLTKQKKRRRKWKPKQEVRRGSHQSDWKSSSFTNNKKLRKGKSTKAQRRKRTGRNERNQD</sequence>
<evidence type="ECO:0000256" key="8">
    <source>
        <dbReference type="SAM" id="MobiDB-lite"/>
    </source>
</evidence>
<evidence type="ECO:0000256" key="3">
    <source>
        <dbReference type="ARBA" id="ARBA00015520"/>
    </source>
</evidence>
<keyword evidence="4" id="KW-0699">rRNA-binding</keyword>
<feature type="compositionally biased region" description="Basic and acidic residues" evidence="8">
    <location>
        <begin position="174"/>
        <end position="190"/>
    </location>
</feature>
<dbReference type="Proteomes" id="UP000694700">
    <property type="component" value="Unplaced"/>
</dbReference>
<dbReference type="PANTHER" id="PTHR14577">
    <property type="entry name" value="NUCLEOLAR PROTEIN 12"/>
    <property type="match status" value="1"/>
</dbReference>
<evidence type="ECO:0000256" key="2">
    <source>
        <dbReference type="ARBA" id="ARBA00007175"/>
    </source>
</evidence>
<keyword evidence="6" id="KW-0539">Nucleus</keyword>
<dbReference type="GO" id="GO:0005730">
    <property type="term" value="C:nucleolus"/>
    <property type="evidence" value="ECO:0007669"/>
    <property type="project" value="UniProtKB-SubCell"/>
</dbReference>
<evidence type="ECO:0000256" key="5">
    <source>
        <dbReference type="ARBA" id="ARBA00023054"/>
    </source>
</evidence>
<feature type="compositionally biased region" description="Basic and acidic residues" evidence="8">
    <location>
        <begin position="229"/>
        <end position="241"/>
    </location>
</feature>
<evidence type="ECO:0000256" key="7">
    <source>
        <dbReference type="SAM" id="Coils"/>
    </source>
</evidence>
<feature type="region of interest" description="Disordered" evidence="8">
    <location>
        <begin position="216"/>
        <end position="275"/>
    </location>
</feature>
<feature type="coiled-coil region" evidence="7">
    <location>
        <begin position="89"/>
        <end position="119"/>
    </location>
</feature>
<evidence type="ECO:0000256" key="6">
    <source>
        <dbReference type="ARBA" id="ARBA00023242"/>
    </source>
</evidence>
<dbReference type="Pfam" id="PF09805">
    <property type="entry name" value="Nop25"/>
    <property type="match status" value="1"/>
</dbReference>
<protein>
    <recommendedName>
        <fullName evidence="3">Nucleolar protein 12</fullName>
    </recommendedName>
</protein>
<evidence type="ECO:0000313" key="10">
    <source>
        <dbReference type="Proteomes" id="UP000694700"/>
    </source>
</evidence>
<evidence type="ECO:0000313" key="9">
    <source>
        <dbReference type="Ensembl" id="ENSCCRP00015047522.1"/>
    </source>
</evidence>
<dbReference type="OMA" id="PTEXISS"/>
<feature type="compositionally biased region" description="Basic residues" evidence="8">
    <location>
        <begin position="251"/>
        <end position="267"/>
    </location>
</feature>
<proteinExistence type="inferred from homology"/>